<feature type="region of interest" description="Disordered" evidence="1">
    <location>
        <begin position="65"/>
        <end position="90"/>
    </location>
</feature>
<protein>
    <submittedName>
        <fullName evidence="2">Uncharacterized protein</fullName>
    </submittedName>
</protein>
<accession>X6LVA3</accession>
<dbReference type="EMBL" id="ASPP01028300">
    <property type="protein sequence ID" value="ETO05296.1"/>
    <property type="molecule type" value="Genomic_DNA"/>
</dbReference>
<sequence length="235" mass="27032">SCTHLDTVHALFYRYHIGIQSRIKLCDKLVRFIIAIREGEKSALEQDKHDDLMGQLMEQVAADKKDANSRARNRISGKKESKKLTGKWPKMRRPKGRHYCRLLVNLDGLEASGVINKNYRGVNLLKDVWKLICSHSKISCAIILYGIHTLFLNTLTFIGRYTFCWEMKSDLKNTTILIGQKRVSDCGCQWDTDRGIFTAQKQPQPPKQSNSNGVLFEVFDDEFFFDVVIVDCIDK</sequence>
<organism evidence="2 3">
    <name type="scientific">Reticulomyxa filosa</name>
    <dbReference type="NCBI Taxonomy" id="46433"/>
    <lineage>
        <taxon>Eukaryota</taxon>
        <taxon>Sar</taxon>
        <taxon>Rhizaria</taxon>
        <taxon>Retaria</taxon>
        <taxon>Foraminifera</taxon>
        <taxon>Monothalamids</taxon>
        <taxon>Reticulomyxidae</taxon>
        <taxon>Reticulomyxa</taxon>
    </lineage>
</organism>
<evidence type="ECO:0000313" key="2">
    <source>
        <dbReference type="EMBL" id="ETO05296.1"/>
    </source>
</evidence>
<gene>
    <name evidence="2" type="ORF">RFI_32100</name>
</gene>
<reference evidence="2 3" key="1">
    <citation type="journal article" date="2013" name="Curr. Biol.">
        <title>The Genome of the Foraminiferan Reticulomyxa filosa.</title>
        <authorList>
            <person name="Glockner G."/>
            <person name="Hulsmann N."/>
            <person name="Schleicher M."/>
            <person name="Noegel A.A."/>
            <person name="Eichinger L."/>
            <person name="Gallinger C."/>
            <person name="Pawlowski J."/>
            <person name="Sierra R."/>
            <person name="Euteneuer U."/>
            <person name="Pillet L."/>
            <person name="Moustafa A."/>
            <person name="Platzer M."/>
            <person name="Groth M."/>
            <person name="Szafranski K."/>
            <person name="Schliwa M."/>
        </authorList>
    </citation>
    <scope>NUCLEOTIDE SEQUENCE [LARGE SCALE GENOMIC DNA]</scope>
</reference>
<dbReference type="Proteomes" id="UP000023152">
    <property type="component" value="Unassembled WGS sequence"/>
</dbReference>
<evidence type="ECO:0000313" key="3">
    <source>
        <dbReference type="Proteomes" id="UP000023152"/>
    </source>
</evidence>
<comment type="caution">
    <text evidence="2">The sequence shown here is derived from an EMBL/GenBank/DDBJ whole genome shotgun (WGS) entry which is preliminary data.</text>
</comment>
<keyword evidence="3" id="KW-1185">Reference proteome</keyword>
<name>X6LVA3_RETFI</name>
<feature type="non-terminal residue" evidence="2">
    <location>
        <position position="235"/>
    </location>
</feature>
<evidence type="ECO:0000256" key="1">
    <source>
        <dbReference type="SAM" id="MobiDB-lite"/>
    </source>
</evidence>
<feature type="non-terminal residue" evidence="2">
    <location>
        <position position="1"/>
    </location>
</feature>
<dbReference type="AlphaFoldDB" id="X6LVA3"/>
<proteinExistence type="predicted"/>